<name>A0ABW2JVK7_9ACTN</name>
<feature type="domain" description="Phosphatidic acid phosphatase type 2/haloperoxidase" evidence="9">
    <location>
        <begin position="71"/>
        <end position="182"/>
    </location>
</feature>
<evidence type="ECO:0000256" key="2">
    <source>
        <dbReference type="ARBA" id="ARBA00022475"/>
    </source>
</evidence>
<evidence type="ECO:0000313" key="11">
    <source>
        <dbReference type="Proteomes" id="UP001596523"/>
    </source>
</evidence>
<comment type="subcellular location">
    <subcellularLocation>
        <location evidence="1">Cell membrane</location>
        <topology evidence="1">Multi-pass membrane protein</topology>
    </subcellularLocation>
</comment>
<feature type="transmembrane region" description="Helical" evidence="8">
    <location>
        <begin position="70"/>
        <end position="91"/>
    </location>
</feature>
<dbReference type="PANTHER" id="PTHR14969:SF62">
    <property type="entry name" value="DECAPRENYLPHOSPHORYL-5-PHOSPHORIBOSE PHOSPHATASE RV3807C-RELATED"/>
    <property type="match status" value="1"/>
</dbReference>
<dbReference type="SUPFAM" id="SSF48317">
    <property type="entry name" value="Acid phosphatase/Vanadium-dependent haloperoxidase"/>
    <property type="match status" value="1"/>
</dbReference>
<dbReference type="PANTHER" id="PTHR14969">
    <property type="entry name" value="SPHINGOSINE-1-PHOSPHATE PHOSPHOHYDROLASE"/>
    <property type="match status" value="1"/>
</dbReference>
<keyword evidence="4" id="KW-0378">Hydrolase</keyword>
<comment type="caution">
    <text evidence="10">The sequence shown here is derived from an EMBL/GenBank/DDBJ whole genome shotgun (WGS) entry which is preliminary data.</text>
</comment>
<evidence type="ECO:0000256" key="4">
    <source>
        <dbReference type="ARBA" id="ARBA00022801"/>
    </source>
</evidence>
<feature type="transmembrane region" description="Helical" evidence="8">
    <location>
        <begin position="117"/>
        <end position="136"/>
    </location>
</feature>
<evidence type="ECO:0000256" key="6">
    <source>
        <dbReference type="ARBA" id="ARBA00023136"/>
    </source>
</evidence>
<feature type="region of interest" description="Disordered" evidence="7">
    <location>
        <begin position="217"/>
        <end position="239"/>
    </location>
</feature>
<keyword evidence="6 8" id="KW-0472">Membrane</keyword>
<evidence type="ECO:0000313" key="10">
    <source>
        <dbReference type="EMBL" id="MFC7309367.1"/>
    </source>
</evidence>
<keyword evidence="5 8" id="KW-1133">Transmembrane helix</keyword>
<evidence type="ECO:0000256" key="7">
    <source>
        <dbReference type="SAM" id="MobiDB-lite"/>
    </source>
</evidence>
<evidence type="ECO:0000256" key="3">
    <source>
        <dbReference type="ARBA" id="ARBA00022692"/>
    </source>
</evidence>
<keyword evidence="3 8" id="KW-0812">Transmembrane</keyword>
<proteinExistence type="predicted"/>
<organism evidence="10 11">
    <name type="scientific">Streptomyces monticola</name>
    <dbReference type="NCBI Taxonomy" id="2666263"/>
    <lineage>
        <taxon>Bacteria</taxon>
        <taxon>Bacillati</taxon>
        <taxon>Actinomycetota</taxon>
        <taxon>Actinomycetes</taxon>
        <taxon>Kitasatosporales</taxon>
        <taxon>Streptomycetaceae</taxon>
        <taxon>Streptomyces</taxon>
    </lineage>
</organism>
<dbReference type="RefSeq" id="WP_381838228.1">
    <property type="nucleotide sequence ID" value="NZ_JBHTCF010000021.1"/>
</dbReference>
<gene>
    <name evidence="10" type="ORF">ACFQVC_34805</name>
</gene>
<feature type="transmembrane region" description="Helical" evidence="8">
    <location>
        <begin position="143"/>
        <end position="161"/>
    </location>
</feature>
<accession>A0ABW2JVK7</accession>
<dbReference type="InterPro" id="IPR000326">
    <property type="entry name" value="PAP2/HPO"/>
</dbReference>
<dbReference type="Gene3D" id="1.20.144.10">
    <property type="entry name" value="Phosphatidic acid phosphatase type 2/haloperoxidase"/>
    <property type="match status" value="1"/>
</dbReference>
<dbReference type="EMBL" id="JBHTCF010000021">
    <property type="protein sequence ID" value="MFC7309367.1"/>
    <property type="molecule type" value="Genomic_DNA"/>
</dbReference>
<dbReference type="Proteomes" id="UP001596523">
    <property type="component" value="Unassembled WGS sequence"/>
</dbReference>
<sequence length="239" mass="25222">MAGPEAGPETSGSNPDVGLLYDINGIAKDAPHWADRIVSFVGEYGLLLAMVLLVLWCWRSVRRREDAEVAVAGLVWAPLAAGVAVLINIPIREFVERPRPFKDHLGLEVLVKGKTDFSFVSDHATLAMALGVGLFVANRKFGLIGIGLALVEGFCRVYMGVHYPTDVVGGFALGTAVALLLAPLAMALLTPLTKAVSRSARVGRLVRARTSDSVVQGAVGLPGPRTEPSAESGENDLAA</sequence>
<dbReference type="SMART" id="SM00014">
    <property type="entry name" value="acidPPc"/>
    <property type="match status" value="1"/>
</dbReference>
<keyword evidence="11" id="KW-1185">Reference proteome</keyword>
<keyword evidence="2" id="KW-1003">Cell membrane</keyword>
<evidence type="ECO:0000256" key="5">
    <source>
        <dbReference type="ARBA" id="ARBA00022989"/>
    </source>
</evidence>
<evidence type="ECO:0000256" key="8">
    <source>
        <dbReference type="SAM" id="Phobius"/>
    </source>
</evidence>
<dbReference type="Pfam" id="PF01569">
    <property type="entry name" value="PAP2"/>
    <property type="match status" value="1"/>
</dbReference>
<evidence type="ECO:0000259" key="9">
    <source>
        <dbReference type="SMART" id="SM00014"/>
    </source>
</evidence>
<feature type="transmembrane region" description="Helical" evidence="8">
    <location>
        <begin position="37"/>
        <end position="58"/>
    </location>
</feature>
<reference evidence="11" key="1">
    <citation type="journal article" date="2019" name="Int. J. Syst. Evol. Microbiol.">
        <title>The Global Catalogue of Microorganisms (GCM) 10K type strain sequencing project: providing services to taxonomists for standard genome sequencing and annotation.</title>
        <authorList>
            <consortium name="The Broad Institute Genomics Platform"/>
            <consortium name="The Broad Institute Genome Sequencing Center for Infectious Disease"/>
            <person name="Wu L."/>
            <person name="Ma J."/>
        </authorList>
    </citation>
    <scope>NUCLEOTIDE SEQUENCE [LARGE SCALE GENOMIC DNA]</scope>
    <source>
        <strain evidence="11">SYNS20</strain>
    </source>
</reference>
<dbReference type="InterPro" id="IPR036938">
    <property type="entry name" value="PAP2/HPO_sf"/>
</dbReference>
<protein>
    <submittedName>
        <fullName evidence="10">Phosphatase PAP2 family protein</fullName>
    </submittedName>
</protein>
<evidence type="ECO:0000256" key="1">
    <source>
        <dbReference type="ARBA" id="ARBA00004651"/>
    </source>
</evidence>
<feature type="transmembrane region" description="Helical" evidence="8">
    <location>
        <begin position="167"/>
        <end position="189"/>
    </location>
</feature>